<gene>
    <name evidence="1" type="ORF">SELMODRAFT_403591</name>
</gene>
<dbReference type="OMA" id="EWRTKYD"/>
<reference evidence="1 2" key="1">
    <citation type="journal article" date="2011" name="Science">
        <title>The Selaginella genome identifies genetic changes associated with the evolution of vascular plants.</title>
        <authorList>
            <person name="Banks J.A."/>
            <person name="Nishiyama T."/>
            <person name="Hasebe M."/>
            <person name="Bowman J.L."/>
            <person name="Gribskov M."/>
            <person name="dePamphilis C."/>
            <person name="Albert V.A."/>
            <person name="Aono N."/>
            <person name="Aoyama T."/>
            <person name="Ambrose B.A."/>
            <person name="Ashton N.W."/>
            <person name="Axtell M.J."/>
            <person name="Barker E."/>
            <person name="Barker M.S."/>
            <person name="Bennetzen J.L."/>
            <person name="Bonawitz N.D."/>
            <person name="Chapple C."/>
            <person name="Cheng C."/>
            <person name="Correa L.G."/>
            <person name="Dacre M."/>
            <person name="DeBarry J."/>
            <person name="Dreyer I."/>
            <person name="Elias M."/>
            <person name="Engstrom E.M."/>
            <person name="Estelle M."/>
            <person name="Feng L."/>
            <person name="Finet C."/>
            <person name="Floyd S.K."/>
            <person name="Frommer W.B."/>
            <person name="Fujita T."/>
            <person name="Gramzow L."/>
            <person name="Gutensohn M."/>
            <person name="Harholt J."/>
            <person name="Hattori M."/>
            <person name="Heyl A."/>
            <person name="Hirai T."/>
            <person name="Hiwatashi Y."/>
            <person name="Ishikawa M."/>
            <person name="Iwata M."/>
            <person name="Karol K.G."/>
            <person name="Koehler B."/>
            <person name="Kolukisaoglu U."/>
            <person name="Kubo M."/>
            <person name="Kurata T."/>
            <person name="Lalonde S."/>
            <person name="Li K."/>
            <person name="Li Y."/>
            <person name="Litt A."/>
            <person name="Lyons E."/>
            <person name="Manning G."/>
            <person name="Maruyama T."/>
            <person name="Michael T.P."/>
            <person name="Mikami K."/>
            <person name="Miyazaki S."/>
            <person name="Morinaga S."/>
            <person name="Murata T."/>
            <person name="Mueller-Roeber B."/>
            <person name="Nelson D.R."/>
            <person name="Obara M."/>
            <person name="Oguri Y."/>
            <person name="Olmstead R.G."/>
            <person name="Onodera N."/>
            <person name="Petersen B.L."/>
            <person name="Pils B."/>
            <person name="Prigge M."/>
            <person name="Rensing S.A."/>
            <person name="Riano-Pachon D.M."/>
            <person name="Roberts A.W."/>
            <person name="Sato Y."/>
            <person name="Scheller H.V."/>
            <person name="Schulz B."/>
            <person name="Schulz C."/>
            <person name="Shakirov E.V."/>
            <person name="Shibagaki N."/>
            <person name="Shinohara N."/>
            <person name="Shippen D.E."/>
            <person name="Soerensen I."/>
            <person name="Sotooka R."/>
            <person name="Sugimoto N."/>
            <person name="Sugita M."/>
            <person name="Sumikawa N."/>
            <person name="Tanurdzic M."/>
            <person name="Theissen G."/>
            <person name="Ulvskov P."/>
            <person name="Wakazuki S."/>
            <person name="Weng J.K."/>
            <person name="Willats W.W."/>
            <person name="Wipf D."/>
            <person name="Wolf P.G."/>
            <person name="Yang L."/>
            <person name="Zimmer A.D."/>
            <person name="Zhu Q."/>
            <person name="Mitros T."/>
            <person name="Hellsten U."/>
            <person name="Loque D."/>
            <person name="Otillar R."/>
            <person name="Salamov A."/>
            <person name="Schmutz J."/>
            <person name="Shapiro H."/>
            <person name="Lindquist E."/>
            <person name="Lucas S."/>
            <person name="Rokhsar D."/>
            <person name="Grigoriev I.V."/>
        </authorList>
    </citation>
    <scope>NUCLEOTIDE SEQUENCE [LARGE SCALE GENOMIC DNA]</scope>
</reference>
<dbReference type="CDD" id="cd10229">
    <property type="entry name" value="ASKHA_NBD_HSP70_HSPA12"/>
    <property type="match status" value="1"/>
</dbReference>
<organism evidence="2">
    <name type="scientific">Selaginella moellendorffii</name>
    <name type="common">Spikemoss</name>
    <dbReference type="NCBI Taxonomy" id="88036"/>
    <lineage>
        <taxon>Eukaryota</taxon>
        <taxon>Viridiplantae</taxon>
        <taxon>Streptophyta</taxon>
        <taxon>Embryophyta</taxon>
        <taxon>Tracheophyta</taxon>
        <taxon>Lycopodiopsida</taxon>
        <taxon>Selaginellales</taxon>
        <taxon>Selaginellaceae</taxon>
        <taxon>Selaginella</taxon>
    </lineage>
</organism>
<proteinExistence type="predicted"/>
<dbReference type="Proteomes" id="UP000001514">
    <property type="component" value="Unassembled WGS sequence"/>
</dbReference>
<dbReference type="Gramene" id="EFJ37331">
    <property type="protein sequence ID" value="EFJ37331"/>
    <property type="gene ID" value="SELMODRAFT_403591"/>
</dbReference>
<dbReference type="OrthoDB" id="546249at2759"/>
<name>D8QRW4_SELML</name>
<dbReference type="KEGG" id="smo:SELMODRAFT_403591"/>
<keyword evidence="2" id="KW-1185">Reference proteome</keyword>
<dbReference type="InParanoid" id="D8QRW4"/>
<dbReference type="HOGENOM" id="CLU_009958_7_1_1"/>
<dbReference type="InterPro" id="IPR043129">
    <property type="entry name" value="ATPase_NBD"/>
</dbReference>
<dbReference type="Gene3D" id="3.30.420.40">
    <property type="match status" value="1"/>
</dbReference>
<dbReference type="SUPFAM" id="SSF53067">
    <property type="entry name" value="Actin-like ATPase domain"/>
    <property type="match status" value="2"/>
</dbReference>
<dbReference type="STRING" id="88036.D8QRW4"/>
<dbReference type="PANTHER" id="PTHR14187:SF5">
    <property type="entry name" value="HEAT SHOCK 70 KDA PROTEIN 12A"/>
    <property type="match status" value="1"/>
</dbReference>
<dbReference type="AlphaFoldDB" id="D8QRW4"/>
<evidence type="ECO:0000313" key="1">
    <source>
        <dbReference type="EMBL" id="EFJ37331.1"/>
    </source>
</evidence>
<sequence length="598" mass="66184">MASSSRSSQPKVIVGLDFGTTFSGFSFAHRSDPDDVQSFYDWPDAGRPYCKTQTSLFYSPAGELLAWGWSALKAYSEALQVSSSTGQGEVGLLVSKFKPILEDGELAKSMLEVLPGWATAEKLIVDYLGCISEFIGGHLRQKYGSCLLREEVAWCLSVPAIWSDASKRKMEIYAEKAGIVKGKHCSSSEASSFPLKIVLEPEAASFYCQKQLKDTAILCNGDKFLTVDVGGGTIDLVVHEKVEGGSSYEVREVSASSGELGGGTYVDKNFLGLLKRKIGCLESFDDPETLHKITRWWLGSLGKSSFDGTGFKLYELPRKLSKAWKKFDEQLGCAEGHDEEYYEEIKLSEEELRGIFDTEIEKVAALIDKQLSHCRDTMIQHVFLVGGFAESPYLVKKITEKYNSSNAGVTREVIAPPSPGAAICKGAVALGFGTAAVVSRISKKWYGLRTAQRFQEGDREEYKFVNDEGADMCDKKFQIFVKNGESIAEDTFVSERNLGPSFAKQRSMTIELFSSSGEIAPSYVTDPGCKRLGKYIFDISENMELGNKRSVFVSMYFGRSTIQVFAQRINFGKNRQPEKLYCVDLSGSSIGRKRKSRI</sequence>
<dbReference type="PANTHER" id="PTHR14187">
    <property type="entry name" value="ALPHA KINASE/ELONGATION FACTOR 2 KINASE"/>
    <property type="match status" value="1"/>
</dbReference>
<dbReference type="eggNOG" id="KOG0101">
    <property type="taxonomic scope" value="Eukaryota"/>
</dbReference>
<dbReference type="EMBL" id="GL377566">
    <property type="protein sequence ID" value="EFJ37331.1"/>
    <property type="molecule type" value="Genomic_DNA"/>
</dbReference>
<protein>
    <submittedName>
        <fullName evidence="1">Uncharacterized protein</fullName>
    </submittedName>
</protein>
<accession>D8QRW4</accession>
<evidence type="ECO:0000313" key="2">
    <source>
        <dbReference type="Proteomes" id="UP000001514"/>
    </source>
</evidence>